<feature type="compositionally biased region" description="Basic and acidic residues" evidence="1">
    <location>
        <begin position="183"/>
        <end position="196"/>
    </location>
</feature>
<dbReference type="EMBL" id="JAGMWT010000018">
    <property type="protein sequence ID" value="KAH7113810.1"/>
    <property type="molecule type" value="Genomic_DNA"/>
</dbReference>
<evidence type="ECO:0000313" key="3">
    <source>
        <dbReference type="Proteomes" id="UP000700596"/>
    </source>
</evidence>
<organism evidence="2 3">
    <name type="scientific">Dendryphion nanum</name>
    <dbReference type="NCBI Taxonomy" id="256645"/>
    <lineage>
        <taxon>Eukaryota</taxon>
        <taxon>Fungi</taxon>
        <taxon>Dikarya</taxon>
        <taxon>Ascomycota</taxon>
        <taxon>Pezizomycotina</taxon>
        <taxon>Dothideomycetes</taxon>
        <taxon>Pleosporomycetidae</taxon>
        <taxon>Pleosporales</taxon>
        <taxon>Torulaceae</taxon>
        <taxon>Dendryphion</taxon>
    </lineage>
</organism>
<dbReference type="AlphaFoldDB" id="A0A9P9IBU5"/>
<name>A0A9P9IBU5_9PLEO</name>
<dbReference type="OrthoDB" id="3800664at2759"/>
<keyword evidence="3" id="KW-1185">Reference proteome</keyword>
<evidence type="ECO:0000313" key="2">
    <source>
        <dbReference type="EMBL" id="KAH7113810.1"/>
    </source>
</evidence>
<dbReference type="Proteomes" id="UP000700596">
    <property type="component" value="Unassembled WGS sequence"/>
</dbReference>
<reference evidence="2" key="1">
    <citation type="journal article" date="2021" name="Nat. Commun.">
        <title>Genetic determinants of endophytism in the Arabidopsis root mycobiome.</title>
        <authorList>
            <person name="Mesny F."/>
            <person name="Miyauchi S."/>
            <person name="Thiergart T."/>
            <person name="Pickel B."/>
            <person name="Atanasova L."/>
            <person name="Karlsson M."/>
            <person name="Huettel B."/>
            <person name="Barry K.W."/>
            <person name="Haridas S."/>
            <person name="Chen C."/>
            <person name="Bauer D."/>
            <person name="Andreopoulos W."/>
            <person name="Pangilinan J."/>
            <person name="LaButti K."/>
            <person name="Riley R."/>
            <person name="Lipzen A."/>
            <person name="Clum A."/>
            <person name="Drula E."/>
            <person name="Henrissat B."/>
            <person name="Kohler A."/>
            <person name="Grigoriev I.V."/>
            <person name="Martin F.M."/>
            <person name="Hacquard S."/>
        </authorList>
    </citation>
    <scope>NUCLEOTIDE SEQUENCE</scope>
    <source>
        <strain evidence="2">MPI-CAGE-CH-0243</strain>
    </source>
</reference>
<sequence length="274" mass="29865">MSSQTEDPMNVLLGAITAIKADVAVLAARMKSAEDRIDLLEAATFTPPASPALGNSDNETGSAPVTEVLKLHEDAPRLSTGLLDPGWQNNHSCTLEQPCDIVQHLRPISNSLTSLSEQLCRIELSITQSASSASQLPSILSRSDIQKEEIVDYHALEQRTALQPQATIPGEVKIKSAPQDSGKQNRDEKSVPREAGRYPPYIWGTSPEDCHIFGQPSTPSRRYASFNAAKSPFSTYKEDRSPFTQLAARDSGKPSWLTKSARAGNIRSQEDPKK</sequence>
<protein>
    <submittedName>
        <fullName evidence="2">Uncharacterized protein</fullName>
    </submittedName>
</protein>
<feature type="region of interest" description="Disordered" evidence="1">
    <location>
        <begin position="162"/>
        <end position="201"/>
    </location>
</feature>
<evidence type="ECO:0000256" key="1">
    <source>
        <dbReference type="SAM" id="MobiDB-lite"/>
    </source>
</evidence>
<gene>
    <name evidence="2" type="ORF">B0J11DRAFT_585017</name>
</gene>
<accession>A0A9P9IBU5</accession>
<comment type="caution">
    <text evidence="2">The sequence shown here is derived from an EMBL/GenBank/DDBJ whole genome shotgun (WGS) entry which is preliminary data.</text>
</comment>
<proteinExistence type="predicted"/>
<feature type="region of interest" description="Disordered" evidence="1">
    <location>
        <begin position="234"/>
        <end position="274"/>
    </location>
</feature>